<evidence type="ECO:0000313" key="3">
    <source>
        <dbReference type="Proteomes" id="UP000214606"/>
    </source>
</evidence>
<evidence type="ECO:0000313" key="2">
    <source>
        <dbReference type="EMBL" id="ASS89127.1"/>
    </source>
</evidence>
<dbReference type="AlphaFoldDB" id="A0A223E1J0"/>
<sequence length="117" mass="13978">MQFYQKIPIINKGRHLFRRLFFISHGHIKNEAEKIDVNRRTYEWQSNQKKAVNTTSKTQNPSRSIKQAEVRTAKTDTIKRDIIKRIPRAVDFFDSPGFCIQQEFSYVCHEFRALILY</sequence>
<accession>A0A223E1J0</accession>
<dbReference type="KEGG" id="apak:AP3564_01540"/>
<name>A0A223E1J0_9BACI</name>
<reference evidence="2 3" key="1">
    <citation type="submission" date="2016-10" db="EMBL/GenBank/DDBJ databases">
        <title>The whole genome sequencing and assembly of Aeribacillus pallidus KCTC3564 strain.</title>
        <authorList>
            <person name="Lee Y.-J."/>
            <person name="Park M.-K."/>
            <person name="Yi H."/>
            <person name="Bahn Y.-S."/>
            <person name="Kim J.F."/>
            <person name="Lee D.-W."/>
        </authorList>
    </citation>
    <scope>NUCLEOTIDE SEQUENCE [LARGE SCALE GENOMIC DNA]</scope>
    <source>
        <strain evidence="2 3">KCTC3564</strain>
    </source>
</reference>
<protein>
    <submittedName>
        <fullName evidence="2">Uncharacterized protein</fullName>
    </submittedName>
</protein>
<dbReference type="Proteomes" id="UP000214606">
    <property type="component" value="Chromosome"/>
</dbReference>
<gene>
    <name evidence="2" type="ORF">AP3564_01540</name>
</gene>
<proteinExistence type="predicted"/>
<organism evidence="2 3">
    <name type="scientific">Aeribacillus pallidus</name>
    <dbReference type="NCBI Taxonomy" id="33936"/>
    <lineage>
        <taxon>Bacteria</taxon>
        <taxon>Bacillati</taxon>
        <taxon>Bacillota</taxon>
        <taxon>Bacilli</taxon>
        <taxon>Bacillales</taxon>
        <taxon>Bacillaceae</taxon>
        <taxon>Aeribacillus</taxon>
    </lineage>
</organism>
<dbReference type="EMBL" id="CP017703">
    <property type="protein sequence ID" value="ASS89127.1"/>
    <property type="molecule type" value="Genomic_DNA"/>
</dbReference>
<evidence type="ECO:0000256" key="1">
    <source>
        <dbReference type="SAM" id="MobiDB-lite"/>
    </source>
</evidence>
<feature type="compositionally biased region" description="Polar residues" evidence="1">
    <location>
        <begin position="48"/>
        <end position="65"/>
    </location>
</feature>
<feature type="region of interest" description="Disordered" evidence="1">
    <location>
        <begin position="48"/>
        <end position="70"/>
    </location>
</feature>